<evidence type="ECO:0000259" key="1">
    <source>
        <dbReference type="Pfam" id="PF14695"/>
    </source>
</evidence>
<dbReference type="AlphaFoldDB" id="A0A9N8V9J7"/>
<name>A0A9N8V9J7_9GLOM</name>
<dbReference type="EMBL" id="CAJVPY010000081">
    <property type="protein sequence ID" value="CAG8448679.1"/>
    <property type="molecule type" value="Genomic_DNA"/>
</dbReference>
<organism evidence="2 3">
    <name type="scientific">Dentiscutata erythropus</name>
    <dbReference type="NCBI Taxonomy" id="1348616"/>
    <lineage>
        <taxon>Eukaryota</taxon>
        <taxon>Fungi</taxon>
        <taxon>Fungi incertae sedis</taxon>
        <taxon>Mucoromycota</taxon>
        <taxon>Glomeromycotina</taxon>
        <taxon>Glomeromycetes</taxon>
        <taxon>Diversisporales</taxon>
        <taxon>Gigasporaceae</taxon>
        <taxon>Dentiscutata</taxon>
    </lineage>
</organism>
<evidence type="ECO:0000313" key="3">
    <source>
        <dbReference type="Proteomes" id="UP000789405"/>
    </source>
</evidence>
<dbReference type="Pfam" id="PF14695">
    <property type="entry name" value="LINES_C"/>
    <property type="match status" value="1"/>
</dbReference>
<sequence length="127" mass="14415">QNPEEFQTECYKFDKEISNINSAGETDYAGDTCSGEIFLSSASKLKEDSIDELKCENVSGSYKDGNFGSKTDNMDTDLDTIDRVNELFCNLREVIQSLMDKHLFPYNASSLVKRIRKVEETLNSLNY</sequence>
<proteinExistence type="predicted"/>
<feature type="domain" description="Protein Lines C-terminal" evidence="1">
    <location>
        <begin position="89"/>
        <end position="120"/>
    </location>
</feature>
<accession>A0A9N8V9J7</accession>
<comment type="caution">
    <text evidence="2">The sequence shown here is derived from an EMBL/GenBank/DDBJ whole genome shotgun (WGS) entry which is preliminary data.</text>
</comment>
<protein>
    <submittedName>
        <fullName evidence="2">12011_t:CDS:1</fullName>
    </submittedName>
</protein>
<dbReference type="InterPro" id="IPR029415">
    <property type="entry name" value="Lines_C"/>
</dbReference>
<reference evidence="2" key="1">
    <citation type="submission" date="2021-06" db="EMBL/GenBank/DDBJ databases">
        <authorList>
            <person name="Kallberg Y."/>
            <person name="Tangrot J."/>
            <person name="Rosling A."/>
        </authorList>
    </citation>
    <scope>NUCLEOTIDE SEQUENCE</scope>
    <source>
        <strain evidence="2">MA453B</strain>
    </source>
</reference>
<keyword evidence="3" id="KW-1185">Reference proteome</keyword>
<dbReference type="Proteomes" id="UP000789405">
    <property type="component" value="Unassembled WGS sequence"/>
</dbReference>
<feature type="non-terminal residue" evidence="2">
    <location>
        <position position="1"/>
    </location>
</feature>
<gene>
    <name evidence="2" type="ORF">DERYTH_LOCUS380</name>
</gene>
<evidence type="ECO:0000313" key="2">
    <source>
        <dbReference type="EMBL" id="CAG8448679.1"/>
    </source>
</evidence>
<dbReference type="OrthoDB" id="2159159at2759"/>